<accession>A0A0E3W3N4</accession>
<keyword evidence="2" id="KW-1185">Reference proteome</keyword>
<dbReference type="OrthoDB" id="1806521at2"/>
<protein>
    <submittedName>
        <fullName evidence="1">Uncharacterized</fullName>
    </submittedName>
</protein>
<evidence type="ECO:0000313" key="2">
    <source>
        <dbReference type="Proteomes" id="UP000045545"/>
    </source>
</evidence>
<dbReference type="Proteomes" id="UP000045545">
    <property type="component" value="Unassembled WGS sequence"/>
</dbReference>
<name>A0A0E3W3N4_9FIRM</name>
<reference evidence="1 2" key="1">
    <citation type="submission" date="2015-03" db="EMBL/GenBank/DDBJ databases">
        <authorList>
            <person name="Murphy D."/>
        </authorList>
    </citation>
    <scope>NUCLEOTIDE SEQUENCE [LARGE SCALE GENOMIC DNA]</scope>
    <source>
        <strain evidence="1 2">OL-4</strain>
    </source>
</reference>
<dbReference type="AlphaFoldDB" id="A0A0E3W3N4"/>
<dbReference type="RefSeq" id="WP_046499009.1">
    <property type="nucleotide sequence ID" value="NZ_CGIH01000038.1"/>
</dbReference>
<evidence type="ECO:0000313" key="1">
    <source>
        <dbReference type="EMBL" id="CFX94837.1"/>
    </source>
</evidence>
<gene>
    <name evidence="1" type="ORF">2281</name>
</gene>
<organism evidence="1 2">
    <name type="scientific">Syntrophomonas zehnderi OL-4</name>
    <dbReference type="NCBI Taxonomy" id="690567"/>
    <lineage>
        <taxon>Bacteria</taxon>
        <taxon>Bacillati</taxon>
        <taxon>Bacillota</taxon>
        <taxon>Clostridia</taxon>
        <taxon>Eubacteriales</taxon>
        <taxon>Syntrophomonadaceae</taxon>
        <taxon>Syntrophomonas</taxon>
    </lineage>
</organism>
<proteinExistence type="predicted"/>
<dbReference type="EMBL" id="CGIH01000038">
    <property type="protein sequence ID" value="CFX94837.1"/>
    <property type="molecule type" value="Genomic_DNA"/>
</dbReference>
<sequence>MVSSQKIPQDLVQAFEALNQNEINILDINYAFEEIDPPVPVSMSVRFSTRNADLDDFDWAGIRFANYDYDMEMKDFTSDQPDPIINSKDFYRSIEAIISNGFFWETDDEEFSPSPELQISLGIAPRKSDKQDPHKILRQFNRLPENEIDIFSTDDGIFESNYKVVSNFEVNVPLKVYSEDEDWVIKADLPDIVFYNVSPRDDVFPEQLNFKSVLALLPDRINVRQFKPSFVDGQFRLELPKREELRASR</sequence>